<proteinExistence type="predicted"/>
<dbReference type="RefSeq" id="WP_192479111.1">
    <property type="nucleotide sequence ID" value="NZ_JADVIC010000007.1"/>
</dbReference>
<evidence type="ECO:0000259" key="2">
    <source>
        <dbReference type="SMART" id="SM00421"/>
    </source>
</evidence>
<reference evidence="3" key="1">
    <citation type="submission" date="2019-07" db="EMBL/GenBank/DDBJ databases">
        <title>KPC-2 carbapenem resistent Enterobacterales isolates from Germany.</title>
        <authorList>
            <person name="Yao Y."/>
            <person name="Falgenhauer L."/>
            <person name="Imirzalioglu C."/>
            <person name="Chakraborty T."/>
        </authorList>
    </citation>
    <scope>NUCLEOTIDE SEQUENCE</scope>
    <source>
        <strain evidence="3">CA13304</strain>
    </source>
</reference>
<sequence>MMRSEDYVQSEHADLWLSDNYLRWGVESILEHIAFGNTAIRYVFLSENQYLDVLKHNYDRGSSKIILLTDGSFFHFLDGIAFYQFPMNSSIEELQKFIISISHANEEQLQRKIPVVLTRRERVLINLIKDGKRIAEMGEHLNLHIKTVYQARQSLIKKMGCSGAVDLLRTLHSDVFKNWLAESHQYH</sequence>
<organism evidence="3 4">
    <name type="scientific">Citrobacter amalonaticus</name>
    <dbReference type="NCBI Taxonomy" id="35703"/>
    <lineage>
        <taxon>Bacteria</taxon>
        <taxon>Pseudomonadati</taxon>
        <taxon>Pseudomonadota</taxon>
        <taxon>Gammaproteobacteria</taxon>
        <taxon>Enterobacterales</taxon>
        <taxon>Enterobacteriaceae</taxon>
        <taxon>Citrobacter</taxon>
    </lineage>
</organism>
<dbReference type="GO" id="GO:0006355">
    <property type="term" value="P:regulation of DNA-templated transcription"/>
    <property type="evidence" value="ECO:0007669"/>
    <property type="project" value="InterPro"/>
</dbReference>
<feature type="domain" description="HTH luxR-type" evidence="2">
    <location>
        <begin position="114"/>
        <end position="171"/>
    </location>
</feature>
<accession>A0A8I0MNU2</accession>
<evidence type="ECO:0000313" key="4">
    <source>
        <dbReference type="Proteomes" id="UP000656723"/>
    </source>
</evidence>
<dbReference type="InterPro" id="IPR016032">
    <property type="entry name" value="Sig_transdc_resp-reg_C-effctor"/>
</dbReference>
<dbReference type="GO" id="GO:0003677">
    <property type="term" value="F:DNA binding"/>
    <property type="evidence" value="ECO:0007669"/>
    <property type="project" value="UniProtKB-KW"/>
</dbReference>
<dbReference type="InterPro" id="IPR000792">
    <property type="entry name" value="Tscrpt_reg_LuxR_C"/>
</dbReference>
<evidence type="ECO:0000313" key="3">
    <source>
        <dbReference type="EMBL" id="MBE0130238.1"/>
    </source>
</evidence>
<dbReference type="SUPFAM" id="SSF46894">
    <property type="entry name" value="C-terminal effector domain of the bipartite response regulators"/>
    <property type="match status" value="1"/>
</dbReference>
<dbReference type="SMART" id="SM00421">
    <property type="entry name" value="HTH_LUXR"/>
    <property type="match status" value="1"/>
</dbReference>
<evidence type="ECO:0000256" key="1">
    <source>
        <dbReference type="ARBA" id="ARBA00023125"/>
    </source>
</evidence>
<dbReference type="InterPro" id="IPR036388">
    <property type="entry name" value="WH-like_DNA-bd_sf"/>
</dbReference>
<dbReference type="Proteomes" id="UP000656723">
    <property type="component" value="Unassembled WGS sequence"/>
</dbReference>
<protein>
    <recommendedName>
        <fullName evidence="2">HTH luxR-type domain-containing protein</fullName>
    </recommendedName>
</protein>
<keyword evidence="1" id="KW-0238">DNA-binding</keyword>
<dbReference type="Gene3D" id="1.10.10.10">
    <property type="entry name" value="Winged helix-like DNA-binding domain superfamily/Winged helix DNA-binding domain"/>
    <property type="match status" value="1"/>
</dbReference>
<name>A0A8I0MNU2_CITAM</name>
<dbReference type="EMBL" id="VKME01000022">
    <property type="protein sequence ID" value="MBE0130238.1"/>
    <property type="molecule type" value="Genomic_DNA"/>
</dbReference>
<gene>
    <name evidence="3" type="ORF">FOT72_19820</name>
</gene>
<dbReference type="Pfam" id="PF00196">
    <property type="entry name" value="GerE"/>
    <property type="match status" value="1"/>
</dbReference>
<comment type="caution">
    <text evidence="3">The sequence shown here is derived from an EMBL/GenBank/DDBJ whole genome shotgun (WGS) entry which is preliminary data.</text>
</comment>
<dbReference type="AlphaFoldDB" id="A0A8I0MNU2"/>